<dbReference type="AlphaFoldDB" id="E1LUX1"/>
<gene>
    <name evidence="1" type="ORF">SMSK597_1767</name>
</gene>
<accession>E1LUX1</accession>
<protein>
    <submittedName>
        <fullName evidence="1">Uncharacterized protein</fullName>
    </submittedName>
</protein>
<evidence type="ECO:0000313" key="1">
    <source>
        <dbReference type="EMBL" id="EFN99700.1"/>
    </source>
</evidence>
<sequence>MKELETTAKKLEKLQQKFPDSHDIALPYALIFGQFIKQAN</sequence>
<dbReference type="EMBL" id="AEDV01000094">
    <property type="protein sequence ID" value="EFN99700.1"/>
    <property type="molecule type" value="Genomic_DNA"/>
</dbReference>
<reference evidence="1 2" key="1">
    <citation type="submission" date="2010-09" db="EMBL/GenBank/DDBJ databases">
        <authorList>
            <person name="Daugherty S.C."/>
            <person name="Tallon L.J."/>
            <person name="Jones K.M."/>
            <person name="Liu X."/>
            <person name="Kilian M."/>
            <person name="Tettelin H."/>
        </authorList>
    </citation>
    <scope>NUCLEOTIDE SEQUENCE [LARGE SCALE GENOMIC DNA]</scope>
    <source>
        <strain evidence="1 2">SK597</strain>
    </source>
</reference>
<comment type="caution">
    <text evidence="1">The sequence shown here is derived from an EMBL/GenBank/DDBJ whole genome shotgun (WGS) entry which is preliminary data.</text>
</comment>
<proteinExistence type="predicted"/>
<organism evidence="1 2">
    <name type="scientific">Streptococcus mitis SK597</name>
    <dbReference type="NCBI Taxonomy" id="585204"/>
    <lineage>
        <taxon>Bacteria</taxon>
        <taxon>Bacillati</taxon>
        <taxon>Bacillota</taxon>
        <taxon>Bacilli</taxon>
        <taxon>Lactobacillales</taxon>
        <taxon>Streptococcaceae</taxon>
        <taxon>Streptococcus</taxon>
        <taxon>Streptococcus mitis group</taxon>
    </lineage>
</organism>
<evidence type="ECO:0000313" key="2">
    <source>
        <dbReference type="Proteomes" id="UP000003316"/>
    </source>
</evidence>
<name>E1LUX1_STRMT</name>
<dbReference type="Proteomes" id="UP000003316">
    <property type="component" value="Unassembled WGS sequence"/>
</dbReference>